<dbReference type="EMBL" id="JANATA010000224">
    <property type="protein sequence ID" value="MCP3429926.1"/>
    <property type="molecule type" value="Genomic_DNA"/>
</dbReference>
<dbReference type="PANTHER" id="PTHR33525">
    <property type="match status" value="1"/>
</dbReference>
<organism evidence="2 3">
    <name type="scientific">Opacimonas viscosa</name>
    <dbReference type="NCBI Taxonomy" id="2961944"/>
    <lineage>
        <taxon>Bacteria</taxon>
        <taxon>Pseudomonadati</taxon>
        <taxon>Pseudomonadota</taxon>
        <taxon>Gammaproteobacteria</taxon>
        <taxon>Alteromonadales</taxon>
        <taxon>Alteromonadaceae</taxon>
        <taxon>Opacimonas</taxon>
    </lineage>
</organism>
<dbReference type="SUPFAM" id="SSF109604">
    <property type="entry name" value="HD-domain/PDEase-like"/>
    <property type="match status" value="1"/>
</dbReference>
<dbReference type="InterPro" id="IPR013976">
    <property type="entry name" value="HDOD"/>
</dbReference>
<evidence type="ECO:0000313" key="3">
    <source>
        <dbReference type="Proteomes" id="UP001165413"/>
    </source>
</evidence>
<evidence type="ECO:0000313" key="2">
    <source>
        <dbReference type="EMBL" id="MCP3429926.1"/>
    </source>
</evidence>
<name>A0AA42BQV8_9ALTE</name>
<gene>
    <name evidence="2" type="ORF">NLF92_13375</name>
</gene>
<feature type="non-terminal residue" evidence="2">
    <location>
        <position position="85"/>
    </location>
</feature>
<dbReference type="InterPro" id="IPR052340">
    <property type="entry name" value="RNase_Y/CdgJ"/>
</dbReference>
<comment type="caution">
    <text evidence="2">The sequence shown here is derived from an EMBL/GenBank/DDBJ whole genome shotgun (WGS) entry which is preliminary data.</text>
</comment>
<keyword evidence="3" id="KW-1185">Reference proteome</keyword>
<dbReference type="AlphaFoldDB" id="A0AA42BQV8"/>
<dbReference type="Proteomes" id="UP001165413">
    <property type="component" value="Unassembled WGS sequence"/>
</dbReference>
<reference evidence="2" key="1">
    <citation type="submission" date="2022-07" db="EMBL/GenBank/DDBJ databases">
        <title>Characterization of the Novel Bacterium Alteromonas immobilis LMIT006 and Alteromonas gregis LMIT007.</title>
        <authorList>
            <person name="Lin X."/>
        </authorList>
    </citation>
    <scope>NUCLEOTIDE SEQUENCE</scope>
    <source>
        <strain evidence="2">LMIT007</strain>
    </source>
</reference>
<dbReference type="PROSITE" id="PS51833">
    <property type="entry name" value="HDOD"/>
    <property type="match status" value="1"/>
</dbReference>
<dbReference type="Pfam" id="PF08668">
    <property type="entry name" value="HDOD"/>
    <property type="match status" value="1"/>
</dbReference>
<evidence type="ECO:0000259" key="1">
    <source>
        <dbReference type="PROSITE" id="PS51833"/>
    </source>
</evidence>
<proteinExistence type="predicted"/>
<dbReference type="Gene3D" id="1.10.3210.10">
    <property type="entry name" value="Hypothetical protein af1432"/>
    <property type="match status" value="1"/>
</dbReference>
<feature type="non-terminal residue" evidence="2">
    <location>
        <position position="1"/>
    </location>
</feature>
<sequence>KPELDIEVINQILERDVSLSYLLLRFINNPTVNKRNEITSLKHAMTFMGQEEVRKFIALLALANMSGDKPTELLTMSLVRAKFCE</sequence>
<dbReference type="PANTHER" id="PTHR33525:SF4">
    <property type="entry name" value="CYCLIC DI-GMP PHOSPHODIESTERASE CDGJ"/>
    <property type="match status" value="1"/>
</dbReference>
<accession>A0AA42BQV8</accession>
<protein>
    <submittedName>
        <fullName evidence="2">HDOD domain-containing protein</fullName>
    </submittedName>
</protein>
<dbReference type="RefSeq" id="WP_254102743.1">
    <property type="nucleotide sequence ID" value="NZ_JANATA010000224.1"/>
</dbReference>
<feature type="domain" description="HDOD" evidence="1">
    <location>
        <begin position="1"/>
        <end position="85"/>
    </location>
</feature>